<dbReference type="Proteomes" id="UP001574673">
    <property type="component" value="Unassembled WGS sequence"/>
</dbReference>
<gene>
    <name evidence="1" type="ORF">ABCS64_08870</name>
</gene>
<dbReference type="RefSeq" id="WP_418891480.1">
    <property type="nucleotide sequence ID" value="NZ_JBEUWX010000002.1"/>
</dbReference>
<evidence type="ECO:0000313" key="1">
    <source>
        <dbReference type="EMBL" id="MFA9950422.1"/>
    </source>
</evidence>
<proteinExistence type="predicted"/>
<accession>A0ABV4UFJ7</accession>
<sequence>MTIFRYARQGQQAACLFRQPEKILLTHGRCNLENGTAELAGIPLVAMKPVGTVGASPRAV</sequence>
<evidence type="ECO:0000313" key="2">
    <source>
        <dbReference type="Proteomes" id="UP001574673"/>
    </source>
</evidence>
<organism evidence="1 2">
    <name type="scientific">Dentiradicibacter hellwigii</name>
    <dbReference type="NCBI Taxonomy" id="3149053"/>
    <lineage>
        <taxon>Bacteria</taxon>
        <taxon>Pseudomonadati</taxon>
        <taxon>Pseudomonadota</taxon>
        <taxon>Betaproteobacteria</taxon>
        <taxon>Rhodocyclales</taxon>
        <taxon>Rhodocyclaceae</taxon>
        <taxon>Dentiradicibacter</taxon>
    </lineage>
</organism>
<comment type="caution">
    <text evidence="1">The sequence shown here is derived from an EMBL/GenBank/DDBJ whole genome shotgun (WGS) entry which is preliminary data.</text>
</comment>
<name>A0ABV4UFJ7_9RHOO</name>
<dbReference type="EMBL" id="JBEUWX010000002">
    <property type="protein sequence ID" value="MFA9950422.1"/>
    <property type="molecule type" value="Genomic_DNA"/>
</dbReference>
<keyword evidence="2" id="KW-1185">Reference proteome</keyword>
<reference evidence="2" key="1">
    <citation type="submission" date="2024-06" db="EMBL/GenBank/DDBJ databases">
        <title>Radixoralia hellwigii gen. nov., sp nov., isolated from a root canal in the human oral cavity.</title>
        <authorList>
            <person name="Bartsch S."/>
            <person name="Wittmer A."/>
            <person name="Schulz A.-K."/>
            <person name="Neumann-Schaal M."/>
            <person name="Wolf J."/>
            <person name="Gronow S."/>
            <person name="Tennert C."/>
            <person name="Haecker G."/>
            <person name="Cieplik F."/>
            <person name="Al-Ahmad A."/>
        </authorList>
    </citation>
    <scope>NUCLEOTIDE SEQUENCE [LARGE SCALE GENOMIC DNA]</scope>
    <source>
        <strain evidence="2">Wk13</strain>
    </source>
</reference>
<protein>
    <submittedName>
        <fullName evidence="1">Uncharacterized protein</fullName>
    </submittedName>
</protein>